<comment type="caution">
    <text evidence="1">The sequence shown here is derived from an EMBL/GenBank/DDBJ whole genome shotgun (WGS) entry which is preliminary data.</text>
</comment>
<dbReference type="AlphaFoldDB" id="A0A3R7FW68"/>
<proteinExistence type="predicted"/>
<dbReference type="EMBL" id="NIRI02000010">
    <property type="protein sequence ID" value="KAG5453868.1"/>
    <property type="molecule type" value="Genomic_DNA"/>
</dbReference>
<organism evidence="1 2">
    <name type="scientific">Clonorchis sinensis</name>
    <name type="common">Chinese liver fluke</name>
    <dbReference type="NCBI Taxonomy" id="79923"/>
    <lineage>
        <taxon>Eukaryota</taxon>
        <taxon>Metazoa</taxon>
        <taxon>Spiralia</taxon>
        <taxon>Lophotrochozoa</taxon>
        <taxon>Platyhelminthes</taxon>
        <taxon>Trematoda</taxon>
        <taxon>Digenea</taxon>
        <taxon>Opisthorchiida</taxon>
        <taxon>Opisthorchiata</taxon>
        <taxon>Opisthorchiidae</taxon>
        <taxon>Clonorchis</taxon>
    </lineage>
</organism>
<evidence type="ECO:0000313" key="1">
    <source>
        <dbReference type="EMBL" id="KAG5453868.1"/>
    </source>
</evidence>
<keyword evidence="2" id="KW-1185">Reference proteome</keyword>
<reference evidence="1 2" key="1">
    <citation type="journal article" date="2018" name="Biotechnol. Adv.">
        <title>Improved genomic resources and new bioinformatic workflow for the carcinogenic parasite Clonorchis sinensis: Biotechnological implications.</title>
        <authorList>
            <person name="Wang D."/>
            <person name="Korhonen P.K."/>
            <person name="Gasser R.B."/>
            <person name="Young N.D."/>
        </authorList>
    </citation>
    <scope>NUCLEOTIDE SEQUENCE [LARGE SCALE GENOMIC DNA]</scope>
    <source>
        <strain evidence="1">Cs-k2</strain>
    </source>
</reference>
<dbReference type="Proteomes" id="UP000286415">
    <property type="component" value="Unassembled WGS sequence"/>
</dbReference>
<name>A0A3R7FW68_CLOSI</name>
<reference evidence="1 2" key="2">
    <citation type="journal article" date="2021" name="Genomics">
        <title>High-quality reference genome for Clonorchis sinensis.</title>
        <authorList>
            <person name="Young N.D."/>
            <person name="Stroehlein A.J."/>
            <person name="Kinkar L."/>
            <person name="Wang T."/>
            <person name="Sohn W.M."/>
            <person name="Chang B.C.H."/>
            <person name="Kaur P."/>
            <person name="Weisz D."/>
            <person name="Dudchenko O."/>
            <person name="Aiden E.L."/>
            <person name="Korhonen P.K."/>
            <person name="Gasser R.B."/>
        </authorList>
    </citation>
    <scope>NUCLEOTIDE SEQUENCE [LARGE SCALE GENOMIC DNA]</scope>
    <source>
        <strain evidence="1">Cs-k2</strain>
    </source>
</reference>
<protein>
    <submittedName>
        <fullName evidence="1">Uncharacterized protein</fullName>
    </submittedName>
</protein>
<sequence length="108" mass="11837">MSGYALKAAEIEEMNVQLSEGRIRGLETENNNGITINQKPYLPASLTLHMGSTACSTSTQIGLTSRNTLICKSNWFCERLTWNPAESPVFDVSRQLNVLHQAASCSSC</sequence>
<evidence type="ECO:0000313" key="2">
    <source>
        <dbReference type="Proteomes" id="UP000286415"/>
    </source>
</evidence>
<accession>A0A3R7FW68</accession>
<dbReference type="InParanoid" id="A0A3R7FW68"/>
<gene>
    <name evidence="1" type="ORF">CSKR_111541</name>
</gene>